<dbReference type="Pfam" id="PF13302">
    <property type="entry name" value="Acetyltransf_3"/>
    <property type="match status" value="1"/>
</dbReference>
<dbReference type="InterPro" id="IPR051908">
    <property type="entry name" value="Ribosomal_N-acetyltransferase"/>
</dbReference>
<evidence type="ECO:0000313" key="3">
    <source>
        <dbReference type="Proteomes" id="UP001322138"/>
    </source>
</evidence>
<reference evidence="2 3" key="1">
    <citation type="journal article" date="2023" name="bioRxiv">
        <title>High-quality genome assemblies of four members of thePodospora anserinaspecies complex.</title>
        <authorList>
            <person name="Ament-Velasquez S.L."/>
            <person name="Vogan A.A."/>
            <person name="Wallerman O."/>
            <person name="Hartmann F."/>
            <person name="Gautier V."/>
            <person name="Silar P."/>
            <person name="Giraud T."/>
            <person name="Johannesson H."/>
        </authorList>
    </citation>
    <scope>NUCLEOTIDE SEQUENCE [LARGE SCALE GENOMIC DNA]</scope>
    <source>
        <strain evidence="2 3">CBS 112042</strain>
    </source>
</reference>
<protein>
    <recommendedName>
        <fullName evidence="1">N-acetyltransferase domain-containing protein</fullName>
    </recommendedName>
</protein>
<organism evidence="2 3">
    <name type="scientific">Podospora bellae-mahoneyi</name>
    <dbReference type="NCBI Taxonomy" id="2093777"/>
    <lineage>
        <taxon>Eukaryota</taxon>
        <taxon>Fungi</taxon>
        <taxon>Dikarya</taxon>
        <taxon>Ascomycota</taxon>
        <taxon>Pezizomycotina</taxon>
        <taxon>Sordariomycetes</taxon>
        <taxon>Sordariomycetidae</taxon>
        <taxon>Sordariales</taxon>
        <taxon>Podosporaceae</taxon>
        <taxon>Podospora</taxon>
    </lineage>
</organism>
<sequence length="235" mass="26255">MSQPHNFCFPIRTLSNDRVKLVPFSASTHAPTFTSHIITHPSLYAHMPLGPYTSTSQFITQFLETTSFPQQGYFTFAVIDKTRPPSPEDEEGELAGMMSFMDTSPVHLSTEIGCIVILPQYQRTHVTTNAVGLMLRYALDGPEEGGIGLRRVQWRASAMNEASVRTAERLGFRREGVMRWHMVLRGETKVGNGRGVPRGAEEGEKGRDTVVLGLCWDDWELGGRERVGGLMERRG</sequence>
<dbReference type="PROSITE" id="PS51186">
    <property type="entry name" value="GNAT"/>
    <property type="match status" value="1"/>
</dbReference>
<dbReference type="Proteomes" id="UP001322138">
    <property type="component" value="Unassembled WGS sequence"/>
</dbReference>
<dbReference type="SUPFAM" id="SSF55729">
    <property type="entry name" value="Acyl-CoA N-acyltransferases (Nat)"/>
    <property type="match status" value="1"/>
</dbReference>
<gene>
    <name evidence="2" type="ORF">QC761_308540</name>
</gene>
<keyword evidence="3" id="KW-1185">Reference proteome</keyword>
<dbReference type="RefSeq" id="XP_062733824.1">
    <property type="nucleotide sequence ID" value="XM_062877997.1"/>
</dbReference>
<comment type="caution">
    <text evidence="2">The sequence shown here is derived from an EMBL/GenBank/DDBJ whole genome shotgun (WGS) entry which is preliminary data.</text>
</comment>
<accession>A0ABR0FN30</accession>
<dbReference type="PANTHER" id="PTHR43441">
    <property type="entry name" value="RIBOSOMAL-PROTEIN-SERINE ACETYLTRANSFERASE"/>
    <property type="match status" value="1"/>
</dbReference>
<dbReference type="InterPro" id="IPR000182">
    <property type="entry name" value="GNAT_dom"/>
</dbReference>
<evidence type="ECO:0000259" key="1">
    <source>
        <dbReference type="PROSITE" id="PS51186"/>
    </source>
</evidence>
<proteinExistence type="predicted"/>
<feature type="domain" description="N-acetyltransferase" evidence="1">
    <location>
        <begin position="47"/>
        <end position="191"/>
    </location>
</feature>
<name>A0ABR0FN30_9PEZI</name>
<dbReference type="InterPro" id="IPR016181">
    <property type="entry name" value="Acyl_CoA_acyltransferase"/>
</dbReference>
<dbReference type="PANTHER" id="PTHR43441:SF5">
    <property type="entry name" value="FAMILY ACETYLTRANSFERASE, PUTATIVE-RELATED"/>
    <property type="match status" value="1"/>
</dbReference>
<dbReference type="EMBL" id="JAFFGZ010000005">
    <property type="protein sequence ID" value="KAK4644848.1"/>
    <property type="molecule type" value="Genomic_DNA"/>
</dbReference>
<evidence type="ECO:0000313" key="2">
    <source>
        <dbReference type="EMBL" id="KAK4644848.1"/>
    </source>
</evidence>
<dbReference type="GeneID" id="87897479"/>
<dbReference type="Gene3D" id="3.40.630.30">
    <property type="match status" value="1"/>
</dbReference>